<evidence type="ECO:0000313" key="9">
    <source>
        <dbReference type="EMBL" id="SDH79828.1"/>
    </source>
</evidence>
<sequence length="363" mass="37100">MRNIRKTALGGLATLGVAALLAGCASAPEEGPAESGEATADISPCIVSDAGGFNDQSFNQLGLEGLEAAADELGVEASQAESQSETDYQSNIQNLLDNGCDMMITVGFLLAEATSAAAEANPDVNFAIIDDSSITADNVQPITFDTAQAAFLAGYAAAASSQSGIIATWGGINIPPVTIFMDGFVLGAQYYNEQNGADVQVLGWDVEAQDGTFVGAFEAGPAANATATTFLQQGADIVMPVGGPIFLSAGEAIRTAQAENPDTRYGMIGVDADLSQTAPEYADLFVTSVLKGMDAGVEAVVLADAAGEFSSDPYVGTLENDGVGIAGFNEWESQVPEGLADELETIRTAIIAGDIVVDSPSSP</sequence>
<dbReference type="InterPro" id="IPR050957">
    <property type="entry name" value="BMP_lipoprotein"/>
</dbReference>
<dbReference type="PANTHER" id="PTHR34296">
    <property type="entry name" value="TRANSCRIPTIONAL ACTIVATOR PROTEIN MED"/>
    <property type="match status" value="1"/>
</dbReference>
<evidence type="ECO:0000256" key="3">
    <source>
        <dbReference type="ARBA" id="ARBA00022475"/>
    </source>
</evidence>
<dbReference type="EMBL" id="LT629695">
    <property type="protein sequence ID" value="SDH79828.1"/>
    <property type="molecule type" value="Genomic_DNA"/>
</dbReference>
<dbReference type="Pfam" id="PF02608">
    <property type="entry name" value="Bmp"/>
    <property type="match status" value="1"/>
</dbReference>
<comment type="subcellular location">
    <subcellularLocation>
        <location evidence="1">Cell membrane</location>
        <topology evidence="1">Lipid-anchor</topology>
    </subcellularLocation>
</comment>
<dbReference type="InterPro" id="IPR003760">
    <property type="entry name" value="PnrA-like"/>
</dbReference>
<dbReference type="Proteomes" id="UP000198822">
    <property type="component" value="Chromosome I"/>
</dbReference>
<accession>A0A1G8FCE2</accession>
<dbReference type="PROSITE" id="PS51257">
    <property type="entry name" value="PROKAR_LIPOPROTEIN"/>
    <property type="match status" value="1"/>
</dbReference>
<evidence type="ECO:0000256" key="6">
    <source>
        <dbReference type="ARBA" id="ARBA00023288"/>
    </source>
</evidence>
<evidence type="ECO:0000256" key="1">
    <source>
        <dbReference type="ARBA" id="ARBA00004193"/>
    </source>
</evidence>
<keyword evidence="4 7" id="KW-0732">Signal</keyword>
<feature type="chain" id="PRO_5009243452" evidence="7">
    <location>
        <begin position="28"/>
        <end position="363"/>
    </location>
</feature>
<dbReference type="AlphaFoldDB" id="A0A1G8FCE2"/>
<reference evidence="10" key="1">
    <citation type="submission" date="2016-10" db="EMBL/GenBank/DDBJ databases">
        <authorList>
            <person name="Varghese N."/>
            <person name="Submissions S."/>
        </authorList>
    </citation>
    <scope>NUCLEOTIDE SEQUENCE [LARGE SCALE GENOMIC DNA]</scope>
    <source>
        <strain evidence="10">DSM 22002</strain>
    </source>
</reference>
<dbReference type="GO" id="GO:0005886">
    <property type="term" value="C:plasma membrane"/>
    <property type="evidence" value="ECO:0007669"/>
    <property type="project" value="UniProtKB-SubCell"/>
</dbReference>
<feature type="signal peptide" evidence="7">
    <location>
        <begin position="1"/>
        <end position="27"/>
    </location>
</feature>
<evidence type="ECO:0000256" key="7">
    <source>
        <dbReference type="SAM" id="SignalP"/>
    </source>
</evidence>
<keyword evidence="3" id="KW-1003">Cell membrane</keyword>
<evidence type="ECO:0000313" key="10">
    <source>
        <dbReference type="Proteomes" id="UP000198822"/>
    </source>
</evidence>
<evidence type="ECO:0000256" key="5">
    <source>
        <dbReference type="ARBA" id="ARBA00023136"/>
    </source>
</evidence>
<dbReference type="InterPro" id="IPR028082">
    <property type="entry name" value="Peripla_BP_I"/>
</dbReference>
<evidence type="ECO:0000259" key="8">
    <source>
        <dbReference type="Pfam" id="PF02608"/>
    </source>
</evidence>
<keyword evidence="10" id="KW-1185">Reference proteome</keyword>
<dbReference type="RefSeq" id="WP_331711971.1">
    <property type="nucleotide sequence ID" value="NZ_LT629695.1"/>
</dbReference>
<organism evidence="9 10">
    <name type="scientific">Agrococcus jejuensis</name>
    <dbReference type="NCBI Taxonomy" id="399736"/>
    <lineage>
        <taxon>Bacteria</taxon>
        <taxon>Bacillati</taxon>
        <taxon>Actinomycetota</taxon>
        <taxon>Actinomycetes</taxon>
        <taxon>Micrococcales</taxon>
        <taxon>Microbacteriaceae</taxon>
        <taxon>Agrococcus</taxon>
    </lineage>
</organism>
<name>A0A1G8FCE2_9MICO</name>
<comment type="similarity">
    <text evidence="2">Belongs to the BMP lipoprotein family.</text>
</comment>
<dbReference type="STRING" id="399736.SAMN04489720_2425"/>
<protein>
    <submittedName>
        <fullName evidence="9">Nucleoside-binding protein</fullName>
    </submittedName>
</protein>
<dbReference type="PANTHER" id="PTHR34296:SF2">
    <property type="entry name" value="ABC TRANSPORTER GUANOSINE-BINDING PROTEIN NUPN"/>
    <property type="match status" value="1"/>
</dbReference>
<feature type="domain" description="ABC transporter substrate-binding protein PnrA-like" evidence="8">
    <location>
        <begin position="47"/>
        <end position="335"/>
    </location>
</feature>
<dbReference type="CDD" id="cd06354">
    <property type="entry name" value="PBP1_PrnA-like"/>
    <property type="match status" value="1"/>
</dbReference>
<dbReference type="SUPFAM" id="SSF53822">
    <property type="entry name" value="Periplasmic binding protein-like I"/>
    <property type="match status" value="1"/>
</dbReference>
<evidence type="ECO:0000256" key="2">
    <source>
        <dbReference type="ARBA" id="ARBA00008610"/>
    </source>
</evidence>
<gene>
    <name evidence="9" type="ORF">SAMN04489720_2425</name>
</gene>
<keyword evidence="5" id="KW-0472">Membrane</keyword>
<dbReference type="Gene3D" id="3.40.50.2300">
    <property type="match status" value="2"/>
</dbReference>
<keyword evidence="6" id="KW-0449">Lipoprotein</keyword>
<proteinExistence type="inferred from homology"/>
<evidence type="ECO:0000256" key="4">
    <source>
        <dbReference type="ARBA" id="ARBA00022729"/>
    </source>
</evidence>